<organism evidence="17 18">
    <name type="scientific">[Myrmecia] bisecta</name>
    <dbReference type="NCBI Taxonomy" id="41462"/>
    <lineage>
        <taxon>Eukaryota</taxon>
        <taxon>Viridiplantae</taxon>
        <taxon>Chlorophyta</taxon>
        <taxon>core chlorophytes</taxon>
        <taxon>Trebouxiophyceae</taxon>
        <taxon>Trebouxiales</taxon>
        <taxon>Trebouxiaceae</taxon>
        <taxon>Myrmecia</taxon>
    </lineage>
</organism>
<dbReference type="Proteomes" id="UP001489004">
    <property type="component" value="Unassembled WGS sequence"/>
</dbReference>
<keyword evidence="12" id="KW-0472">Membrane</keyword>
<dbReference type="EMBL" id="JALJOR010000008">
    <property type="protein sequence ID" value="KAK9812646.1"/>
    <property type="molecule type" value="Genomic_DNA"/>
</dbReference>
<evidence type="ECO:0000256" key="3">
    <source>
        <dbReference type="ARBA" id="ARBA00006511"/>
    </source>
</evidence>
<dbReference type="InterPro" id="IPR006620">
    <property type="entry name" value="Pro_4_hyd_alph"/>
</dbReference>
<evidence type="ECO:0000256" key="4">
    <source>
        <dbReference type="ARBA" id="ARBA00012269"/>
    </source>
</evidence>
<dbReference type="FunFam" id="2.60.120.620:FF:000002">
    <property type="entry name" value="Prolyl 4-hydroxylase 4"/>
    <property type="match status" value="1"/>
</dbReference>
<dbReference type="Pfam" id="PF13640">
    <property type="entry name" value="2OG-FeII_Oxy_3"/>
    <property type="match status" value="1"/>
</dbReference>
<keyword evidence="15" id="KW-0732">Signal</keyword>
<evidence type="ECO:0000256" key="11">
    <source>
        <dbReference type="ARBA" id="ARBA00023004"/>
    </source>
</evidence>
<evidence type="ECO:0000256" key="6">
    <source>
        <dbReference type="ARBA" id="ARBA00022723"/>
    </source>
</evidence>
<dbReference type="AlphaFoldDB" id="A0AAW1PT31"/>
<dbReference type="GO" id="GO:0004656">
    <property type="term" value="F:procollagen-proline 4-dioxygenase activity"/>
    <property type="evidence" value="ECO:0007669"/>
    <property type="project" value="UniProtKB-EC"/>
</dbReference>
<keyword evidence="10" id="KW-0560">Oxidoreductase</keyword>
<feature type="chain" id="PRO_5043968380" description="procollagen-proline 4-dioxygenase" evidence="15">
    <location>
        <begin position="22"/>
        <end position="334"/>
    </location>
</feature>
<evidence type="ECO:0000313" key="18">
    <source>
        <dbReference type="Proteomes" id="UP001489004"/>
    </source>
</evidence>
<protein>
    <recommendedName>
        <fullName evidence="4">procollagen-proline 4-dioxygenase</fullName>
        <ecNumber evidence="4">1.14.11.2</ecNumber>
    </recommendedName>
</protein>
<evidence type="ECO:0000256" key="15">
    <source>
        <dbReference type="SAM" id="SignalP"/>
    </source>
</evidence>
<keyword evidence="7" id="KW-0223">Dioxygenase</keyword>
<dbReference type="GO" id="GO:0031418">
    <property type="term" value="F:L-ascorbic acid binding"/>
    <property type="evidence" value="ECO:0007669"/>
    <property type="project" value="InterPro"/>
</dbReference>
<evidence type="ECO:0000256" key="13">
    <source>
        <dbReference type="ARBA" id="ARBA00023180"/>
    </source>
</evidence>
<gene>
    <name evidence="17" type="ORF">WJX72_001216</name>
</gene>
<comment type="cofactor">
    <cofactor evidence="1">
        <name>L-ascorbate</name>
        <dbReference type="ChEBI" id="CHEBI:38290"/>
    </cofactor>
</comment>
<evidence type="ECO:0000313" key="17">
    <source>
        <dbReference type="EMBL" id="KAK9812646.1"/>
    </source>
</evidence>
<dbReference type="PANTHER" id="PTHR10869">
    <property type="entry name" value="PROLYL 4-HYDROXYLASE ALPHA SUBUNIT"/>
    <property type="match status" value="1"/>
</dbReference>
<dbReference type="GO" id="GO:0005789">
    <property type="term" value="C:endoplasmic reticulum membrane"/>
    <property type="evidence" value="ECO:0007669"/>
    <property type="project" value="UniProtKB-SubCell"/>
</dbReference>
<name>A0AAW1PT31_9CHLO</name>
<dbReference type="PANTHER" id="PTHR10869:SF246">
    <property type="entry name" value="TRANSMEMBRANE PROLYL 4-HYDROXYLASE"/>
    <property type="match status" value="1"/>
</dbReference>
<dbReference type="PROSITE" id="PS51471">
    <property type="entry name" value="FE2OG_OXY"/>
    <property type="match status" value="1"/>
</dbReference>
<dbReference type="InterPro" id="IPR045054">
    <property type="entry name" value="P4HA-like"/>
</dbReference>
<evidence type="ECO:0000256" key="8">
    <source>
        <dbReference type="ARBA" id="ARBA00022968"/>
    </source>
</evidence>
<sequence length="334" mass="37543">MSRGYSAPVVLCLCALCFVFGRFIKELPGLPEASKGFAVKQQGTSLRRKAIEQQKTAEQLQEETAQLQQPRHAPETARIFHSFEEQLGVSNLLADKPPVAITGEGEGSNEYTMQPFQMLSWYPRAYLFPGFMDRNKAEHVVNLAKARLAPSVLALRKEDTETTTRDVRTSSGTFIARNEDKEGVLAWIEDRTAQLTGLPVAHGEPFNVLRYQLGQHYDAHYDVFDPESYGPQPSQRMATVLFYLTDVEEGGETIFPLEGKHGLDRLQNINYKSCSEGLKYKPRAGDALLFWSLHPNGTFDRHALHGGCPVIKGEKFVATKWIRDKCFGSCDREL</sequence>
<keyword evidence="18" id="KW-1185">Reference proteome</keyword>
<comment type="similarity">
    <text evidence="3">Belongs to the P4HA family.</text>
</comment>
<keyword evidence="9" id="KW-1133">Transmembrane helix</keyword>
<evidence type="ECO:0000256" key="14">
    <source>
        <dbReference type="ARBA" id="ARBA00049169"/>
    </source>
</evidence>
<dbReference type="SMART" id="SM00702">
    <property type="entry name" value="P4Hc"/>
    <property type="match status" value="1"/>
</dbReference>
<evidence type="ECO:0000259" key="16">
    <source>
        <dbReference type="PROSITE" id="PS51471"/>
    </source>
</evidence>
<evidence type="ECO:0000256" key="1">
    <source>
        <dbReference type="ARBA" id="ARBA00001961"/>
    </source>
</evidence>
<keyword evidence="8" id="KW-0735">Signal-anchor</keyword>
<comment type="subcellular location">
    <subcellularLocation>
        <location evidence="2">Endoplasmic reticulum membrane</location>
        <topology evidence="2">Single-pass type II membrane protein</topology>
    </subcellularLocation>
</comment>
<evidence type="ECO:0000256" key="9">
    <source>
        <dbReference type="ARBA" id="ARBA00022989"/>
    </source>
</evidence>
<evidence type="ECO:0000256" key="2">
    <source>
        <dbReference type="ARBA" id="ARBA00004648"/>
    </source>
</evidence>
<accession>A0AAW1PT31</accession>
<keyword evidence="11" id="KW-0408">Iron</keyword>
<feature type="domain" description="Fe2OG dioxygenase" evidence="16">
    <location>
        <begin position="201"/>
        <end position="324"/>
    </location>
</feature>
<evidence type="ECO:0000256" key="12">
    <source>
        <dbReference type="ARBA" id="ARBA00023136"/>
    </source>
</evidence>
<dbReference type="InterPro" id="IPR005123">
    <property type="entry name" value="Oxoglu/Fe-dep_dioxygenase_dom"/>
</dbReference>
<feature type="signal peptide" evidence="15">
    <location>
        <begin position="1"/>
        <end position="21"/>
    </location>
</feature>
<keyword evidence="6" id="KW-0479">Metal-binding</keyword>
<evidence type="ECO:0000256" key="5">
    <source>
        <dbReference type="ARBA" id="ARBA00022692"/>
    </source>
</evidence>
<evidence type="ECO:0000256" key="7">
    <source>
        <dbReference type="ARBA" id="ARBA00022964"/>
    </source>
</evidence>
<comment type="caution">
    <text evidence="17">The sequence shown here is derived from an EMBL/GenBank/DDBJ whole genome shotgun (WGS) entry which is preliminary data.</text>
</comment>
<proteinExistence type="inferred from homology"/>
<dbReference type="InterPro" id="IPR044862">
    <property type="entry name" value="Pro_4_hyd_alph_FE2OG_OXY"/>
</dbReference>
<dbReference type="GO" id="GO:0005506">
    <property type="term" value="F:iron ion binding"/>
    <property type="evidence" value="ECO:0007669"/>
    <property type="project" value="InterPro"/>
</dbReference>
<dbReference type="EC" id="1.14.11.2" evidence="4"/>
<keyword evidence="5" id="KW-0812">Transmembrane</keyword>
<evidence type="ECO:0000256" key="10">
    <source>
        <dbReference type="ARBA" id="ARBA00023002"/>
    </source>
</evidence>
<comment type="catalytic activity">
    <reaction evidence="14">
        <text>L-prolyl-[collagen] + 2-oxoglutarate + O2 = trans-4-hydroxy-L-prolyl-[collagen] + succinate + CO2</text>
        <dbReference type="Rhea" id="RHEA:18945"/>
        <dbReference type="Rhea" id="RHEA-COMP:11676"/>
        <dbReference type="Rhea" id="RHEA-COMP:11680"/>
        <dbReference type="ChEBI" id="CHEBI:15379"/>
        <dbReference type="ChEBI" id="CHEBI:16526"/>
        <dbReference type="ChEBI" id="CHEBI:16810"/>
        <dbReference type="ChEBI" id="CHEBI:30031"/>
        <dbReference type="ChEBI" id="CHEBI:50342"/>
        <dbReference type="ChEBI" id="CHEBI:61965"/>
        <dbReference type="EC" id="1.14.11.2"/>
    </reaction>
</comment>
<reference evidence="17 18" key="1">
    <citation type="journal article" date="2024" name="Nat. Commun.">
        <title>Phylogenomics reveals the evolutionary origins of lichenization in chlorophyte algae.</title>
        <authorList>
            <person name="Puginier C."/>
            <person name="Libourel C."/>
            <person name="Otte J."/>
            <person name="Skaloud P."/>
            <person name="Haon M."/>
            <person name="Grisel S."/>
            <person name="Petersen M."/>
            <person name="Berrin J.G."/>
            <person name="Delaux P.M."/>
            <person name="Dal Grande F."/>
            <person name="Keller J."/>
        </authorList>
    </citation>
    <scope>NUCLEOTIDE SEQUENCE [LARGE SCALE GENOMIC DNA]</scope>
    <source>
        <strain evidence="17 18">SAG 2043</strain>
    </source>
</reference>
<dbReference type="Gene3D" id="2.60.120.620">
    <property type="entry name" value="q2cbj1_9rhob like domain"/>
    <property type="match status" value="1"/>
</dbReference>
<keyword evidence="13" id="KW-0325">Glycoprotein</keyword>